<dbReference type="PANTHER" id="PTHR23528">
    <property type="match status" value="1"/>
</dbReference>
<evidence type="ECO:0000259" key="2">
    <source>
        <dbReference type="PROSITE" id="PS50850"/>
    </source>
</evidence>
<organism evidence="3 4">
    <name type="scientific">Thermococcus paralvinellae</name>
    <dbReference type="NCBI Taxonomy" id="582419"/>
    <lineage>
        <taxon>Archaea</taxon>
        <taxon>Methanobacteriati</taxon>
        <taxon>Methanobacteriota</taxon>
        <taxon>Thermococci</taxon>
        <taxon>Thermococcales</taxon>
        <taxon>Thermococcaceae</taxon>
        <taxon>Thermococcus</taxon>
    </lineage>
</organism>
<dbReference type="EMBL" id="DQUG01000024">
    <property type="protein sequence ID" value="HIP74670.1"/>
    <property type="molecule type" value="Genomic_DNA"/>
</dbReference>
<dbReference type="GO" id="GO:0022857">
    <property type="term" value="F:transmembrane transporter activity"/>
    <property type="evidence" value="ECO:0007669"/>
    <property type="project" value="InterPro"/>
</dbReference>
<gene>
    <name evidence="3" type="ORF">EYH13_00635</name>
</gene>
<comment type="caution">
    <text evidence="3">The sequence shown here is derived from an EMBL/GenBank/DDBJ whole genome shotgun (WGS) entry which is preliminary data.</text>
</comment>
<dbReference type="AlphaFoldDB" id="A0A833E054"/>
<evidence type="ECO:0000256" key="1">
    <source>
        <dbReference type="SAM" id="Phobius"/>
    </source>
</evidence>
<dbReference type="InterPro" id="IPR036259">
    <property type="entry name" value="MFS_trans_sf"/>
</dbReference>
<sequence>AGFIGSRFGRKRTMSVGLIVIILVMAIALYLGLQAANGRVSVDFVVKAFAGLFLLGGFGWGMVNVNSLPMIVDMTTEEKVGGYTGLYYFFSMAANIFAPPLSGMAIDYFGYQSLLIFATVFFVLALIAVQFVRRGDIVGQTSQEIYELIPDMD</sequence>
<feature type="transmembrane region" description="Helical" evidence="1">
    <location>
        <begin position="80"/>
        <end position="98"/>
    </location>
</feature>
<evidence type="ECO:0000313" key="4">
    <source>
        <dbReference type="Proteomes" id="UP000649326"/>
    </source>
</evidence>
<feature type="non-terminal residue" evidence="3">
    <location>
        <position position="1"/>
    </location>
</feature>
<name>A0A833E054_9EURY</name>
<keyword evidence="1" id="KW-0812">Transmembrane</keyword>
<accession>A0A833E054</accession>
<reference evidence="3" key="1">
    <citation type="journal article" date="2020" name="ISME J.">
        <title>Gammaproteobacteria mediating utilization of methyl-, sulfur- and petroleum organic compounds in deep ocean hydrothermal plumes.</title>
        <authorList>
            <person name="Zhou Z."/>
            <person name="Liu Y."/>
            <person name="Pan J."/>
            <person name="Cron B.R."/>
            <person name="Toner B.M."/>
            <person name="Anantharaman K."/>
            <person name="Breier J.A."/>
            <person name="Dick G.J."/>
            <person name="Li M."/>
        </authorList>
    </citation>
    <scope>NUCLEOTIDE SEQUENCE</scope>
    <source>
        <strain evidence="3">SZUA-1451</strain>
    </source>
</reference>
<dbReference type="Pfam" id="PF07690">
    <property type="entry name" value="MFS_1"/>
    <property type="match status" value="1"/>
</dbReference>
<keyword evidence="1" id="KW-0472">Membrane</keyword>
<proteinExistence type="predicted"/>
<feature type="domain" description="Major facilitator superfamily (MFS) profile" evidence="2">
    <location>
        <begin position="1"/>
        <end position="153"/>
    </location>
</feature>
<feature type="transmembrane region" description="Helical" evidence="1">
    <location>
        <begin position="48"/>
        <end position="68"/>
    </location>
</feature>
<dbReference type="InterPro" id="IPR020846">
    <property type="entry name" value="MFS_dom"/>
</dbReference>
<dbReference type="PANTHER" id="PTHR23528:SF1">
    <property type="entry name" value="MAJOR FACILITATOR SUPERFAMILY (MFS) PROFILE DOMAIN-CONTAINING PROTEIN"/>
    <property type="match status" value="1"/>
</dbReference>
<feature type="transmembrane region" description="Helical" evidence="1">
    <location>
        <begin position="16"/>
        <end position="36"/>
    </location>
</feature>
<feature type="transmembrane region" description="Helical" evidence="1">
    <location>
        <begin position="110"/>
        <end position="132"/>
    </location>
</feature>
<evidence type="ECO:0000313" key="3">
    <source>
        <dbReference type="EMBL" id="HIP74670.1"/>
    </source>
</evidence>
<keyword evidence="1" id="KW-1133">Transmembrane helix</keyword>
<dbReference type="PROSITE" id="PS50850">
    <property type="entry name" value="MFS"/>
    <property type="match status" value="1"/>
</dbReference>
<dbReference type="Gene3D" id="1.20.1250.20">
    <property type="entry name" value="MFS general substrate transporter like domains"/>
    <property type="match status" value="1"/>
</dbReference>
<protein>
    <submittedName>
        <fullName evidence="3">MFS transporter</fullName>
    </submittedName>
</protein>
<dbReference type="InterPro" id="IPR011701">
    <property type="entry name" value="MFS"/>
</dbReference>
<dbReference type="SUPFAM" id="SSF103473">
    <property type="entry name" value="MFS general substrate transporter"/>
    <property type="match status" value="1"/>
</dbReference>
<dbReference type="Proteomes" id="UP000649326">
    <property type="component" value="Unassembled WGS sequence"/>
</dbReference>